<gene>
    <name evidence="1" type="ORF">HNQ34_001313</name>
</gene>
<organism evidence="1 2">
    <name type="scientific">Anoxybacteroides tepidamans</name>
    <dbReference type="NCBI Taxonomy" id="265948"/>
    <lineage>
        <taxon>Bacteria</taxon>
        <taxon>Bacillati</taxon>
        <taxon>Bacillota</taxon>
        <taxon>Bacilli</taxon>
        <taxon>Bacillales</taxon>
        <taxon>Anoxybacillaceae</taxon>
        <taxon>Anoxybacteroides</taxon>
    </lineage>
</organism>
<evidence type="ECO:0000313" key="1">
    <source>
        <dbReference type="EMBL" id="MBB5324220.1"/>
    </source>
</evidence>
<proteinExistence type="predicted"/>
<comment type="caution">
    <text evidence="1">The sequence shown here is derived from an EMBL/GenBank/DDBJ whole genome shotgun (WGS) entry which is preliminary data.</text>
</comment>
<evidence type="ECO:0000313" key="2">
    <source>
        <dbReference type="Proteomes" id="UP000520011"/>
    </source>
</evidence>
<name>A0A7W8IPD3_9BACL</name>
<protein>
    <submittedName>
        <fullName evidence="1">Uncharacterized protein</fullName>
    </submittedName>
</protein>
<accession>A0A7W8IPD3</accession>
<keyword evidence="2" id="KW-1185">Reference proteome</keyword>
<dbReference type="EMBL" id="JACHEP010000004">
    <property type="protein sequence ID" value="MBB5324220.1"/>
    <property type="molecule type" value="Genomic_DNA"/>
</dbReference>
<dbReference type="AlphaFoldDB" id="A0A7W8IPD3"/>
<reference evidence="1 2" key="1">
    <citation type="submission" date="2020-08" db="EMBL/GenBank/DDBJ databases">
        <title>Genomic Encyclopedia of Type Strains, Phase IV (KMG-IV): sequencing the most valuable type-strain genomes for metagenomic binning, comparative biology and taxonomic classification.</title>
        <authorList>
            <person name="Goeker M."/>
        </authorList>
    </citation>
    <scope>NUCLEOTIDE SEQUENCE [LARGE SCALE GENOMIC DNA]</scope>
    <source>
        <strain evidence="1 2">DSM 16325</strain>
    </source>
</reference>
<sequence>MHGWRENFSHGCLQNTKNQHNSFMITFAITTTDVYKVFSIIKHLFNMQKLAKEEHKELYFLLLVLPIHSQNSEGLSSALLDRLSGF</sequence>
<dbReference type="Proteomes" id="UP000520011">
    <property type="component" value="Unassembled WGS sequence"/>
</dbReference>